<gene>
    <name evidence="7" type="ORF">EWM63_18030</name>
</gene>
<proteinExistence type="inferred from homology"/>
<evidence type="ECO:0000256" key="2">
    <source>
        <dbReference type="ARBA" id="ARBA00022481"/>
    </source>
</evidence>
<comment type="subcellular location">
    <subcellularLocation>
        <location evidence="1">Membrane</location>
    </subcellularLocation>
</comment>
<dbReference type="GO" id="GO:0005886">
    <property type="term" value="C:plasma membrane"/>
    <property type="evidence" value="ECO:0007669"/>
    <property type="project" value="TreeGrafter"/>
</dbReference>
<dbReference type="OrthoDB" id="8555762at2"/>
<keyword evidence="4" id="KW-0807">Transducer</keyword>
<dbReference type="AlphaFoldDB" id="A0A4P6L0B9"/>
<dbReference type="PANTHER" id="PTHR43531:SF14">
    <property type="entry name" value="METHYL-ACCEPTING CHEMOTAXIS PROTEIN I-RELATED"/>
    <property type="match status" value="1"/>
</dbReference>
<dbReference type="InterPro" id="IPR004089">
    <property type="entry name" value="MCPsignal_dom"/>
</dbReference>
<feature type="transmembrane region" description="Helical" evidence="5">
    <location>
        <begin position="12"/>
        <end position="32"/>
    </location>
</feature>
<comment type="similarity">
    <text evidence="3">Belongs to the methyl-accepting chemotaxis (MCP) protein family.</text>
</comment>
<dbReference type="SMART" id="SM00283">
    <property type="entry name" value="MA"/>
    <property type="match status" value="1"/>
</dbReference>
<dbReference type="GO" id="GO:0004888">
    <property type="term" value="F:transmembrane signaling receptor activity"/>
    <property type="evidence" value="ECO:0007669"/>
    <property type="project" value="InterPro"/>
</dbReference>
<evidence type="ECO:0000313" key="8">
    <source>
        <dbReference type="Proteomes" id="UP000290637"/>
    </source>
</evidence>
<dbReference type="InterPro" id="IPR004090">
    <property type="entry name" value="Chemotax_Me-accpt_rcpt"/>
</dbReference>
<organism evidence="7 8">
    <name type="scientific">Pseudoduganella lutea</name>
    <dbReference type="NCBI Taxonomy" id="321985"/>
    <lineage>
        <taxon>Bacteria</taxon>
        <taxon>Pseudomonadati</taxon>
        <taxon>Pseudomonadota</taxon>
        <taxon>Betaproteobacteria</taxon>
        <taxon>Burkholderiales</taxon>
        <taxon>Oxalobacteraceae</taxon>
        <taxon>Telluria group</taxon>
        <taxon>Pseudoduganella</taxon>
    </lineage>
</organism>
<evidence type="ECO:0000313" key="7">
    <source>
        <dbReference type="EMBL" id="QBE64654.1"/>
    </source>
</evidence>
<dbReference type="RefSeq" id="WP_130187771.1">
    <property type="nucleotide sequence ID" value="NZ_CP035913.1"/>
</dbReference>
<keyword evidence="2" id="KW-0488">Methylation</keyword>
<keyword evidence="8" id="KW-1185">Reference proteome</keyword>
<keyword evidence="5" id="KW-0472">Membrane</keyword>
<dbReference type="Proteomes" id="UP000290637">
    <property type="component" value="Chromosome"/>
</dbReference>
<dbReference type="PRINTS" id="PR00260">
    <property type="entry name" value="CHEMTRNSDUCR"/>
</dbReference>
<dbReference type="GO" id="GO:0006935">
    <property type="term" value="P:chemotaxis"/>
    <property type="evidence" value="ECO:0007669"/>
    <property type="project" value="InterPro"/>
</dbReference>
<dbReference type="InterPro" id="IPR051310">
    <property type="entry name" value="MCP_chemotaxis"/>
</dbReference>
<dbReference type="PANTHER" id="PTHR43531">
    <property type="entry name" value="PROTEIN ICFG"/>
    <property type="match status" value="1"/>
</dbReference>
<evidence type="ECO:0000256" key="5">
    <source>
        <dbReference type="SAM" id="Phobius"/>
    </source>
</evidence>
<evidence type="ECO:0000259" key="6">
    <source>
        <dbReference type="PROSITE" id="PS50111"/>
    </source>
</evidence>
<feature type="transmembrane region" description="Helical" evidence="5">
    <location>
        <begin position="186"/>
        <end position="209"/>
    </location>
</feature>
<dbReference type="SUPFAM" id="SSF58104">
    <property type="entry name" value="Methyl-accepting chemotaxis protein (MCP) signaling domain"/>
    <property type="match status" value="1"/>
</dbReference>
<dbReference type="Gene3D" id="1.10.287.950">
    <property type="entry name" value="Methyl-accepting chemotaxis protein"/>
    <property type="match status" value="1"/>
</dbReference>
<dbReference type="PROSITE" id="PS50111">
    <property type="entry name" value="CHEMOTAXIS_TRANSDUC_2"/>
    <property type="match status" value="1"/>
</dbReference>
<evidence type="ECO:0000256" key="3">
    <source>
        <dbReference type="ARBA" id="ARBA00029447"/>
    </source>
</evidence>
<evidence type="ECO:0000256" key="1">
    <source>
        <dbReference type="ARBA" id="ARBA00004370"/>
    </source>
</evidence>
<name>A0A4P6L0B9_9BURK</name>
<sequence length="533" mass="56413">MLTYRHASIATKLYSAFALVMLFTAILALVAISRVNQIDAALDNANDLRRLEFDPLVNAREALAQTGMAARNAYIFRDDDAAMRELDILDREKALYLAELGRLEPLLRDNPKFTKVRDGMLQMARELERPRKYRVAGEMEQYGTFLMEECSPLRRTIVADIDVLMNELKERNRVATDAAAEKADTAGWWIGTLAIVSALLCVLVGTAIVRGLLRQLGGEPGYAAGVARAIARGELHRPVETGGAHPKSLLHAMGTMRDGLAGIVTDVRSGTVAITSASAGIAAGNADLSDRTEAQAGALARVAASMEQLVGSVRANAGYAEEASTLSRQASDVSRQGGEAVDSIVATMNLIGASSKKIVDIIAVIDGIAFQTNILALNAAVEAARAGEQGRGFAVVASEVRSLAHRSAAAAKEVKQLIEDSVAKVDTGTVLVGAAGTTMKEVVTGIARVSAIMQDISSVTRAQSSDIESVGKAIGQLDEMTVRNAALVEQATEAAQSLRMQADHLAGVVDRFQLEETAAGAPAAGTPVRRLAR</sequence>
<evidence type="ECO:0000256" key="4">
    <source>
        <dbReference type="PROSITE-ProRule" id="PRU00284"/>
    </source>
</evidence>
<dbReference type="KEGG" id="plue:EWM63_18030"/>
<keyword evidence="5" id="KW-1133">Transmembrane helix</keyword>
<dbReference type="CDD" id="cd11386">
    <property type="entry name" value="MCP_signal"/>
    <property type="match status" value="1"/>
</dbReference>
<feature type="domain" description="Methyl-accepting transducer" evidence="6">
    <location>
        <begin position="270"/>
        <end position="499"/>
    </location>
</feature>
<reference evidence="7 8" key="1">
    <citation type="submission" date="2019-02" db="EMBL/GenBank/DDBJ databases">
        <title>Draft Genome Sequences of Six Type Strains of the Genus Massilia.</title>
        <authorList>
            <person name="Miess H."/>
            <person name="Frediansyhah A."/>
            <person name="Gross H."/>
        </authorList>
    </citation>
    <scope>NUCLEOTIDE SEQUENCE [LARGE SCALE GENOMIC DNA]</scope>
    <source>
        <strain evidence="7 8">DSM 17473</strain>
    </source>
</reference>
<dbReference type="Pfam" id="PF00015">
    <property type="entry name" value="MCPsignal"/>
    <property type="match status" value="1"/>
</dbReference>
<protein>
    <submittedName>
        <fullName evidence="7">Chemotaxis protein</fullName>
    </submittedName>
</protein>
<dbReference type="FunFam" id="1.10.287.950:FF:000001">
    <property type="entry name" value="Methyl-accepting chemotaxis sensory transducer"/>
    <property type="match status" value="1"/>
</dbReference>
<accession>A0A4P6L0B9</accession>
<keyword evidence="5" id="KW-0812">Transmembrane</keyword>
<dbReference type="EMBL" id="CP035913">
    <property type="protein sequence ID" value="QBE64654.1"/>
    <property type="molecule type" value="Genomic_DNA"/>
</dbReference>
<dbReference type="GO" id="GO:0007165">
    <property type="term" value="P:signal transduction"/>
    <property type="evidence" value="ECO:0007669"/>
    <property type="project" value="UniProtKB-KW"/>
</dbReference>